<organism evidence="2 3">
    <name type="scientific">Emericellopsis cladophorae</name>
    <dbReference type="NCBI Taxonomy" id="2686198"/>
    <lineage>
        <taxon>Eukaryota</taxon>
        <taxon>Fungi</taxon>
        <taxon>Dikarya</taxon>
        <taxon>Ascomycota</taxon>
        <taxon>Pezizomycotina</taxon>
        <taxon>Sordariomycetes</taxon>
        <taxon>Hypocreomycetidae</taxon>
        <taxon>Hypocreales</taxon>
        <taxon>Bionectriaceae</taxon>
        <taxon>Emericellopsis</taxon>
    </lineage>
</organism>
<proteinExistence type="predicted"/>
<dbReference type="OrthoDB" id="5135630at2759"/>
<comment type="caution">
    <text evidence="2">The sequence shown here is derived from an EMBL/GenBank/DDBJ whole genome shotgun (WGS) entry which is preliminary data.</text>
</comment>
<evidence type="ECO:0000313" key="3">
    <source>
        <dbReference type="Proteomes" id="UP001055219"/>
    </source>
</evidence>
<dbReference type="EMBL" id="JAGIXG020000061">
    <property type="protein sequence ID" value="KAI6778728.1"/>
    <property type="molecule type" value="Genomic_DNA"/>
</dbReference>
<feature type="compositionally biased region" description="Basic residues" evidence="1">
    <location>
        <begin position="674"/>
        <end position="683"/>
    </location>
</feature>
<accession>A0A9P9XW93</accession>
<feature type="compositionally biased region" description="Basic and acidic residues" evidence="1">
    <location>
        <begin position="503"/>
        <end position="526"/>
    </location>
</feature>
<evidence type="ECO:0000256" key="1">
    <source>
        <dbReference type="SAM" id="MobiDB-lite"/>
    </source>
</evidence>
<reference evidence="2" key="1">
    <citation type="journal article" date="2021" name="J Fungi (Basel)">
        <title>Genomic and Metabolomic Analyses of the Marine Fungus Emericellopsis cladophorae: Insights into Saltwater Adaptability Mechanisms and Its Biosynthetic Potential.</title>
        <authorList>
            <person name="Goncalves M.F.M."/>
            <person name="Hilario S."/>
            <person name="Van de Peer Y."/>
            <person name="Esteves A.C."/>
            <person name="Alves A."/>
        </authorList>
    </citation>
    <scope>NUCLEOTIDE SEQUENCE</scope>
    <source>
        <strain evidence="2">MUM 19.33</strain>
    </source>
</reference>
<dbReference type="GeneID" id="75827281"/>
<feature type="region of interest" description="Disordered" evidence="1">
    <location>
        <begin position="608"/>
        <end position="627"/>
    </location>
</feature>
<sequence>MIKPVRPYYTTLAKPIGNSVTSAPSTHGTSCLDSHYFDEHHATSTPKHQRVEEEQVPGLTAFESPANLRPMEFEIELAYSMAINELAARPDHFARPKRTLHGEPVEDATALRYRPGCMYLLAASRQPRIRLAELGRPALSDIASESAHSSPALSCTPVLNRSSRVFSLPSVTDSERSASVSASLLVTPSKLDCAGDAAGASPDVSSPFAGPVHVPGNDIFRDTRQNTAVNKLARLVDTKCGGVAFKVSTELEDDRCVVRIKLPKRYLDFMPQQAPDAESFSEDSTMTVGRDDTLAVYDASLAHSPRTDDDTLTVADFSLIDFDDDTLMVSDFSPYGRDMSPRQNQPHAVDSLLPQEMVEAPSAPDNQPQSQADGISLPQDVLKAPSTHNIEPQSQADYWLPLEVVEATSAPTVLDIQTQSQAEDLLPQDVVEAPSAPIVLDTQPQPQAVELYNQLPHMADKATALDSPGRAYLRAFISKSKPALARTPLGERSPNASPSPPKRKLEEKLEDDKENGSDAKKTRITKEAPATPSKPPPRRSVRARAQPGAVASTKSAILTAVKSGKAPSLSAMRLEQAELARRTSANTRKNRGKNESLEVVQARYLEAYSSSSPSENDGSERISTQGVGWKEPLEEIAPVVKTVAAAKKTATPKPKKAKKTTVAPSSRPGTPRITRSRTRSQMV</sequence>
<dbReference type="Proteomes" id="UP001055219">
    <property type="component" value="Unassembled WGS sequence"/>
</dbReference>
<evidence type="ECO:0000313" key="2">
    <source>
        <dbReference type="EMBL" id="KAI6778728.1"/>
    </source>
</evidence>
<dbReference type="RefSeq" id="XP_051359584.1">
    <property type="nucleotide sequence ID" value="XM_051509420.1"/>
</dbReference>
<protein>
    <submittedName>
        <fullName evidence="2">Uncharacterized protein</fullName>
    </submittedName>
</protein>
<feature type="region of interest" description="Disordered" evidence="1">
    <location>
        <begin position="645"/>
        <end position="683"/>
    </location>
</feature>
<name>A0A9P9XW93_9HYPO</name>
<dbReference type="AlphaFoldDB" id="A0A9P9XW93"/>
<gene>
    <name evidence="2" type="ORF">J7T54_000762</name>
</gene>
<keyword evidence="3" id="KW-1185">Reference proteome</keyword>
<reference evidence="2" key="2">
    <citation type="submission" date="2022-07" db="EMBL/GenBank/DDBJ databases">
        <authorList>
            <person name="Goncalves M.F.M."/>
            <person name="Hilario S."/>
            <person name="Van De Peer Y."/>
            <person name="Esteves A.C."/>
            <person name="Alves A."/>
        </authorList>
    </citation>
    <scope>NUCLEOTIDE SEQUENCE</scope>
    <source>
        <strain evidence="2">MUM 19.33</strain>
    </source>
</reference>
<feature type="region of interest" description="Disordered" evidence="1">
    <location>
        <begin position="484"/>
        <end position="555"/>
    </location>
</feature>